<keyword evidence="2" id="KW-1185">Reference proteome</keyword>
<comment type="caution">
    <text evidence="1">The sequence shown here is derived from an EMBL/GenBank/DDBJ whole genome shotgun (WGS) entry which is preliminary data.</text>
</comment>
<proteinExistence type="predicted"/>
<dbReference type="Pfam" id="PF19742">
    <property type="entry name" value="DUF6231"/>
    <property type="match status" value="1"/>
</dbReference>
<dbReference type="InterPro" id="IPR046199">
    <property type="entry name" value="DUF6231"/>
</dbReference>
<gene>
    <name evidence="1" type="ORF">DEM34_07040</name>
</gene>
<organism evidence="1 2">
    <name type="scientific">Sediminicurvatus halobius</name>
    <dbReference type="NCBI Taxonomy" id="2182432"/>
    <lineage>
        <taxon>Bacteria</taxon>
        <taxon>Pseudomonadati</taxon>
        <taxon>Pseudomonadota</taxon>
        <taxon>Gammaproteobacteria</taxon>
        <taxon>Chromatiales</taxon>
        <taxon>Ectothiorhodospiraceae</taxon>
        <taxon>Sediminicurvatus</taxon>
    </lineage>
</organism>
<sequence>MAEAELPTLQQRLTAMLADVRPERLLLVSDDDALAQVLGDHAPQRLAGAEAWPRLGDCPAASLAIVDGEAAVPPADVTPLLGRLRDVYAGQVLVIGPASPREAWSRHTLIGLGFRGFGATLDGNHRRPWYQFDIVDYKVTPDWLSPRHWAHPELWDKFRW</sequence>
<dbReference type="EMBL" id="QFFI01000008">
    <property type="protein sequence ID" value="PWG63943.1"/>
    <property type="molecule type" value="Genomic_DNA"/>
</dbReference>
<dbReference type="Proteomes" id="UP000245474">
    <property type="component" value="Unassembled WGS sequence"/>
</dbReference>
<name>A0A2U2N4C8_9GAMM</name>
<evidence type="ECO:0000313" key="2">
    <source>
        <dbReference type="Proteomes" id="UP000245474"/>
    </source>
</evidence>
<reference evidence="1 2" key="1">
    <citation type="submission" date="2018-05" db="EMBL/GenBank/DDBJ databases">
        <title>Spiribacter halobius sp. nov., a moderately halophilic bacterium isolated from marine solar saltern.</title>
        <authorList>
            <person name="Zheng W.-S."/>
            <person name="Lu D.-C."/>
            <person name="Du Z.-J."/>
        </authorList>
    </citation>
    <scope>NUCLEOTIDE SEQUENCE [LARGE SCALE GENOMIC DNA]</scope>
    <source>
        <strain evidence="1 2">E85</strain>
    </source>
</reference>
<dbReference type="AlphaFoldDB" id="A0A2U2N4C8"/>
<evidence type="ECO:0000313" key="1">
    <source>
        <dbReference type="EMBL" id="PWG63943.1"/>
    </source>
</evidence>
<accession>A0A2U2N4C8</accession>
<protein>
    <submittedName>
        <fullName evidence="1">Uncharacterized protein</fullName>
    </submittedName>
</protein>